<reference evidence="1 2" key="1">
    <citation type="journal article" date="2020" name="Microorganisms">
        <title>New Insight into Antimicrobial Compounds from Food and Marine-Sourced Carnobacterium Species through Phenotype and Genome Analyses.</title>
        <authorList>
            <person name="Begrem S."/>
            <person name="Ivaniuk F."/>
            <person name="Gigout-Chevalier F."/>
            <person name="Kolypczuk L."/>
            <person name="Bonnetot S."/>
            <person name="Leroi F."/>
            <person name="Grovel O."/>
            <person name="Delbarre-Ladrat C."/>
            <person name="Passerini D."/>
        </authorList>
    </citation>
    <scope>NUCLEOTIDE SEQUENCE [LARGE SCALE GENOMIC DNA]</scope>
    <source>
        <strain evidence="1 2">MIP2551</strain>
    </source>
</reference>
<proteinExistence type="predicted"/>
<comment type="caution">
    <text evidence="1">The sequence shown here is derived from an EMBL/GenBank/DDBJ whole genome shotgun (WGS) entry which is preliminary data.</text>
</comment>
<sequence>MTFDIAGITNEKNDEYLNLAGGIQVAVTSNRSVMGSINLVAEELISLRLNTPLYKFSRPLGRKNTNNSKTFV</sequence>
<gene>
    <name evidence="1" type="ORF">GLO26_00675</name>
</gene>
<dbReference type="EMBL" id="WNJQ01000001">
    <property type="protein sequence ID" value="MBC9824341.1"/>
    <property type="molecule type" value="Genomic_DNA"/>
</dbReference>
<accession>A0ABR7T8M2</accession>
<evidence type="ECO:0000313" key="1">
    <source>
        <dbReference type="EMBL" id="MBC9824341.1"/>
    </source>
</evidence>
<protein>
    <submittedName>
        <fullName evidence="1">Uncharacterized protein</fullName>
    </submittedName>
</protein>
<organism evidence="1 2">
    <name type="scientific">Carnobacterium inhibens</name>
    <dbReference type="NCBI Taxonomy" id="147709"/>
    <lineage>
        <taxon>Bacteria</taxon>
        <taxon>Bacillati</taxon>
        <taxon>Bacillota</taxon>
        <taxon>Bacilli</taxon>
        <taxon>Lactobacillales</taxon>
        <taxon>Carnobacteriaceae</taxon>
        <taxon>Carnobacterium</taxon>
    </lineage>
</organism>
<keyword evidence="2" id="KW-1185">Reference proteome</keyword>
<evidence type="ECO:0000313" key="2">
    <source>
        <dbReference type="Proteomes" id="UP000638836"/>
    </source>
</evidence>
<name>A0ABR7T8M2_9LACT</name>
<dbReference type="Proteomes" id="UP000638836">
    <property type="component" value="Unassembled WGS sequence"/>
</dbReference>